<feature type="region of interest" description="Disordered" evidence="1">
    <location>
        <begin position="111"/>
        <end position="140"/>
    </location>
</feature>
<dbReference type="EMBL" id="JAIBOA010000032">
    <property type="protein sequence ID" value="MBW8487247.1"/>
    <property type="molecule type" value="Genomic_DNA"/>
</dbReference>
<name>A0ABS7G3H3_9ACTN</name>
<sequence length="140" mass="15031">MTDLTHPRRLMNRRNLITGLRALADFLEDNPAVPIPRGTVTVSMFARGDSQTCQRAAVDGVAALLGVPVQDETHDGGHYTAAKHFGPIAYQAIHIPTERQHAHRALMTYAPNFDPPAPNATDNADPSTPVTGSAGDRRAA</sequence>
<evidence type="ECO:0000256" key="1">
    <source>
        <dbReference type="SAM" id="MobiDB-lite"/>
    </source>
</evidence>
<dbReference type="Proteomes" id="UP000774570">
    <property type="component" value="Unassembled WGS sequence"/>
</dbReference>
<proteinExistence type="predicted"/>
<accession>A0ABS7G3H3</accession>
<evidence type="ECO:0000313" key="3">
    <source>
        <dbReference type="Proteomes" id="UP000774570"/>
    </source>
</evidence>
<comment type="caution">
    <text evidence="2">The sequence shown here is derived from an EMBL/GenBank/DDBJ whole genome shotgun (WGS) entry which is preliminary data.</text>
</comment>
<gene>
    <name evidence="2" type="ORF">K1Y72_33155</name>
</gene>
<keyword evidence="3" id="KW-1185">Reference proteome</keyword>
<reference evidence="2 3" key="1">
    <citation type="submission" date="2021-07" db="EMBL/GenBank/DDBJ databases">
        <title>Actinomadura sp. PM05-2 isolated from lichen.</title>
        <authorList>
            <person name="Somphong A."/>
            <person name="Phongsopitanun W."/>
            <person name="Tanasupawat S."/>
            <person name="Peongsungnone V."/>
        </authorList>
    </citation>
    <scope>NUCLEOTIDE SEQUENCE [LARGE SCALE GENOMIC DNA]</scope>
    <source>
        <strain evidence="2 3">PM05-2</strain>
    </source>
</reference>
<protein>
    <submittedName>
        <fullName evidence="2">Uncharacterized protein</fullName>
    </submittedName>
</protein>
<evidence type="ECO:0000313" key="2">
    <source>
        <dbReference type="EMBL" id="MBW8487247.1"/>
    </source>
</evidence>
<organism evidence="2 3">
    <name type="scientific">Actinomadura parmotrematis</name>
    <dbReference type="NCBI Taxonomy" id="2864039"/>
    <lineage>
        <taxon>Bacteria</taxon>
        <taxon>Bacillati</taxon>
        <taxon>Actinomycetota</taxon>
        <taxon>Actinomycetes</taxon>
        <taxon>Streptosporangiales</taxon>
        <taxon>Thermomonosporaceae</taxon>
        <taxon>Actinomadura</taxon>
    </lineage>
</organism>
<dbReference type="RefSeq" id="WP_220170486.1">
    <property type="nucleotide sequence ID" value="NZ_JAIBOA010000032.1"/>
</dbReference>